<dbReference type="EMBL" id="JASNRB020000007">
    <property type="protein sequence ID" value="MFJ1468538.1"/>
    <property type="molecule type" value="Genomic_DNA"/>
</dbReference>
<keyword evidence="2" id="KW-1185">Reference proteome</keyword>
<gene>
    <name evidence="1" type="ORF">QPK29_012535</name>
</gene>
<reference evidence="1" key="1">
    <citation type="submission" date="2024-11" db="EMBL/GenBank/DDBJ databases">
        <title>Description of Massilia orientalis sp. nov., isolated from rhizosphere soil of Ageratina adenophora.</title>
        <authorList>
            <person name="Wang Y."/>
        </authorList>
    </citation>
    <scope>NUCLEOTIDE SEQUENCE</scope>
    <source>
        <strain evidence="1">YIM B02787</strain>
    </source>
</reference>
<organism evidence="1 2">
    <name type="scientific">Massilia orientalis</name>
    <dbReference type="NCBI Taxonomy" id="3050128"/>
    <lineage>
        <taxon>Bacteria</taxon>
        <taxon>Pseudomonadati</taxon>
        <taxon>Pseudomonadota</taxon>
        <taxon>Betaproteobacteria</taxon>
        <taxon>Burkholderiales</taxon>
        <taxon>Oxalobacteraceae</taxon>
        <taxon>Telluria group</taxon>
        <taxon>Massilia</taxon>
    </lineage>
</organism>
<sequence>MHDQVAPILFDRPDRSAAIAAAAIILDPDLEMIAGQLDHLLHADALPGEQNDRQQQ</sequence>
<comment type="caution">
    <text evidence="1">The sequence shown here is derived from an EMBL/GenBank/DDBJ whole genome shotgun (WGS) entry which is preliminary data.</text>
</comment>
<proteinExistence type="predicted"/>
<dbReference type="Proteomes" id="UP001168096">
    <property type="component" value="Unassembled WGS sequence"/>
</dbReference>
<evidence type="ECO:0000313" key="2">
    <source>
        <dbReference type="Proteomes" id="UP001168096"/>
    </source>
</evidence>
<evidence type="ECO:0000313" key="1">
    <source>
        <dbReference type="EMBL" id="MFJ1468538.1"/>
    </source>
</evidence>
<accession>A0ACC7MAG4</accession>
<protein>
    <submittedName>
        <fullName evidence="1">Uncharacterized protein</fullName>
    </submittedName>
</protein>
<name>A0ACC7MAG4_9BURK</name>